<dbReference type="PROSITE" id="PS51257">
    <property type="entry name" value="PROKAR_LIPOPROTEIN"/>
    <property type="match status" value="1"/>
</dbReference>
<dbReference type="Proteomes" id="UP000823629">
    <property type="component" value="Unassembled WGS sequence"/>
</dbReference>
<dbReference type="SUPFAM" id="SSF51905">
    <property type="entry name" value="FAD/NAD(P)-binding domain"/>
    <property type="match status" value="2"/>
</dbReference>
<gene>
    <name evidence="6" type="ORF">IAC78_03235</name>
</gene>
<reference evidence="6" key="1">
    <citation type="submission" date="2020-10" db="EMBL/GenBank/DDBJ databases">
        <authorList>
            <person name="Gilroy R."/>
        </authorList>
    </citation>
    <scope>NUCLEOTIDE SEQUENCE</scope>
    <source>
        <strain evidence="6">1748</strain>
    </source>
</reference>
<dbReference type="GO" id="GO:0016491">
    <property type="term" value="F:oxidoreductase activity"/>
    <property type="evidence" value="ECO:0007669"/>
    <property type="project" value="UniProtKB-KW"/>
</dbReference>
<dbReference type="InterPro" id="IPR023753">
    <property type="entry name" value="FAD/NAD-binding_dom"/>
</dbReference>
<reference evidence="6" key="2">
    <citation type="journal article" date="2021" name="PeerJ">
        <title>Extensive microbial diversity within the chicken gut microbiome revealed by metagenomics and culture.</title>
        <authorList>
            <person name="Gilroy R."/>
            <person name="Ravi A."/>
            <person name="Getino M."/>
            <person name="Pursley I."/>
            <person name="Horton D.L."/>
            <person name="Alikhan N.F."/>
            <person name="Baker D."/>
            <person name="Gharbi K."/>
            <person name="Hall N."/>
            <person name="Watson M."/>
            <person name="Adriaenssens E.M."/>
            <person name="Foster-Nyarko E."/>
            <person name="Jarju S."/>
            <person name="Secka A."/>
            <person name="Antonio M."/>
            <person name="Oren A."/>
            <person name="Chaudhuri R.R."/>
            <person name="La Ragione R."/>
            <person name="Hildebrand F."/>
            <person name="Pallen M.J."/>
        </authorList>
    </citation>
    <scope>NUCLEOTIDE SEQUENCE</scope>
    <source>
        <strain evidence="6">1748</strain>
    </source>
</reference>
<comment type="subunit">
    <text evidence="2">Homodimer.</text>
</comment>
<dbReference type="PRINTS" id="PR00368">
    <property type="entry name" value="FADPNR"/>
</dbReference>
<comment type="cofactor">
    <cofactor evidence="1">
        <name>FAD</name>
        <dbReference type="ChEBI" id="CHEBI:57692"/>
    </cofactor>
</comment>
<dbReference type="Gene3D" id="3.50.50.60">
    <property type="entry name" value="FAD/NAD(P)-binding domain"/>
    <property type="match status" value="2"/>
</dbReference>
<evidence type="ECO:0000259" key="5">
    <source>
        <dbReference type="Pfam" id="PF07992"/>
    </source>
</evidence>
<dbReference type="PRINTS" id="PR00469">
    <property type="entry name" value="PNDRDTASEII"/>
</dbReference>
<evidence type="ECO:0000313" key="7">
    <source>
        <dbReference type="Proteomes" id="UP000823629"/>
    </source>
</evidence>
<sequence>MERKCDCLVVGLGPAGVSACIYLKRSSVDVLGIDKGEIGGKLNSIKEIENYPSYIGSGEELAKKMKDQIDELNVPYIKGKVSTINQEDDGFLVMTSEGDIKAKSVIVSSGILEKPYKVIGSDSYFGNGISRCAECDAAFYKNKPVGVYIEDEHGVKEAIYLSDIVESVYLVVKADYSSFSVEIREKVAQKNNISVYSNCEIVDSKGARHIEQIVLSNGETLKVDGLFLFIGASPISDFLGYLDVIDAKGFIKVDQNMKTSVPGFFAAGDISNTNLRQVVSAVSDGAKAAISARAYLKTLK</sequence>
<name>A0A9D9D8Q1_9BACL</name>
<dbReference type="PANTHER" id="PTHR48105">
    <property type="entry name" value="THIOREDOXIN REDUCTASE 1-RELATED-RELATED"/>
    <property type="match status" value="1"/>
</dbReference>
<protein>
    <submittedName>
        <fullName evidence="6">FAD-dependent oxidoreductase</fullName>
    </submittedName>
</protein>
<comment type="caution">
    <text evidence="6">The sequence shown here is derived from an EMBL/GenBank/DDBJ whole genome shotgun (WGS) entry which is preliminary data.</text>
</comment>
<evidence type="ECO:0000256" key="2">
    <source>
        <dbReference type="ARBA" id="ARBA00011738"/>
    </source>
</evidence>
<dbReference type="Pfam" id="PF07992">
    <property type="entry name" value="Pyr_redox_2"/>
    <property type="match status" value="1"/>
</dbReference>
<keyword evidence="4" id="KW-0560">Oxidoreductase</keyword>
<feature type="domain" description="FAD/NAD(P)-binding" evidence="5">
    <location>
        <begin position="6"/>
        <end position="285"/>
    </location>
</feature>
<evidence type="ECO:0000256" key="4">
    <source>
        <dbReference type="ARBA" id="ARBA00023002"/>
    </source>
</evidence>
<keyword evidence="3" id="KW-0285">Flavoprotein</keyword>
<proteinExistence type="predicted"/>
<accession>A0A9D9D8Q1</accession>
<evidence type="ECO:0000256" key="3">
    <source>
        <dbReference type="ARBA" id="ARBA00022630"/>
    </source>
</evidence>
<dbReference type="AlphaFoldDB" id="A0A9D9D8Q1"/>
<dbReference type="EMBL" id="JADING010000091">
    <property type="protein sequence ID" value="MBO8414467.1"/>
    <property type="molecule type" value="Genomic_DNA"/>
</dbReference>
<evidence type="ECO:0000313" key="6">
    <source>
        <dbReference type="EMBL" id="MBO8414467.1"/>
    </source>
</evidence>
<evidence type="ECO:0000256" key="1">
    <source>
        <dbReference type="ARBA" id="ARBA00001974"/>
    </source>
</evidence>
<organism evidence="6 7">
    <name type="scientific">Candidatus Scatoplasma merdavium</name>
    <dbReference type="NCBI Taxonomy" id="2840932"/>
    <lineage>
        <taxon>Bacteria</taxon>
        <taxon>Bacillati</taxon>
        <taxon>Bacillota</taxon>
        <taxon>Bacilli</taxon>
        <taxon>Bacillales</taxon>
        <taxon>Candidatus Scatoplasma</taxon>
    </lineage>
</organism>
<dbReference type="InterPro" id="IPR036188">
    <property type="entry name" value="FAD/NAD-bd_sf"/>
</dbReference>
<dbReference type="InterPro" id="IPR050097">
    <property type="entry name" value="Ferredoxin-NADP_redctase_2"/>
</dbReference>